<evidence type="ECO:0000256" key="6">
    <source>
        <dbReference type="ARBA" id="ARBA00022842"/>
    </source>
</evidence>
<keyword evidence="6 7" id="KW-0460">Magnesium</keyword>
<keyword evidence="5" id="KW-0889">Transcription antitermination</keyword>
<dbReference type="PANTHER" id="PTHR20854">
    <property type="entry name" value="INOSITOL MONOPHOSPHATASE"/>
    <property type="match status" value="1"/>
</dbReference>
<dbReference type="PANTHER" id="PTHR20854:SF4">
    <property type="entry name" value="INOSITOL-1-MONOPHOSPHATASE-RELATED"/>
    <property type="match status" value="1"/>
</dbReference>
<dbReference type="EMBL" id="JBHTMN010000002">
    <property type="protein sequence ID" value="MFD1381821.1"/>
    <property type="molecule type" value="Genomic_DNA"/>
</dbReference>
<proteinExistence type="inferred from homology"/>
<evidence type="ECO:0000256" key="2">
    <source>
        <dbReference type="ARBA" id="ARBA00001946"/>
    </source>
</evidence>
<protein>
    <recommendedName>
        <fullName evidence="7">Inositol-1-monophosphatase</fullName>
        <ecNumber evidence="7">3.1.3.25</ecNumber>
    </recommendedName>
</protein>
<evidence type="ECO:0000256" key="5">
    <source>
        <dbReference type="ARBA" id="ARBA00022814"/>
    </source>
</evidence>
<comment type="caution">
    <text evidence="8">The sequence shown here is derived from an EMBL/GenBank/DDBJ whole genome shotgun (WGS) entry which is preliminary data.</text>
</comment>
<comment type="similarity">
    <text evidence="3 7">Belongs to the inositol monophosphatase superfamily.</text>
</comment>
<organism evidence="8 9">
    <name type="scientific">Rhodanobacter aciditrophus</name>
    <dbReference type="NCBI Taxonomy" id="1623218"/>
    <lineage>
        <taxon>Bacteria</taxon>
        <taxon>Pseudomonadati</taxon>
        <taxon>Pseudomonadota</taxon>
        <taxon>Gammaproteobacteria</taxon>
        <taxon>Lysobacterales</taxon>
        <taxon>Rhodanobacteraceae</taxon>
        <taxon>Rhodanobacter</taxon>
    </lineage>
</organism>
<dbReference type="RefSeq" id="WP_377364216.1">
    <property type="nucleotide sequence ID" value="NZ_JBHTMN010000002.1"/>
</dbReference>
<dbReference type="InterPro" id="IPR020550">
    <property type="entry name" value="Inositol_monophosphatase_CS"/>
</dbReference>
<keyword evidence="5" id="KW-0805">Transcription regulation</keyword>
<dbReference type="Pfam" id="PF00459">
    <property type="entry name" value="Inositol_P"/>
    <property type="match status" value="1"/>
</dbReference>
<dbReference type="Gene3D" id="3.40.190.80">
    <property type="match status" value="1"/>
</dbReference>
<dbReference type="InterPro" id="IPR000760">
    <property type="entry name" value="Inositol_monophosphatase-like"/>
</dbReference>
<evidence type="ECO:0000313" key="8">
    <source>
        <dbReference type="EMBL" id="MFD1381821.1"/>
    </source>
</evidence>
<dbReference type="PRINTS" id="PR00377">
    <property type="entry name" value="IMPHPHTASES"/>
</dbReference>
<keyword evidence="7" id="KW-0378">Hydrolase</keyword>
<reference evidence="9" key="1">
    <citation type="journal article" date="2019" name="Int. J. Syst. Evol. Microbiol.">
        <title>The Global Catalogue of Microorganisms (GCM) 10K type strain sequencing project: providing services to taxonomists for standard genome sequencing and annotation.</title>
        <authorList>
            <consortium name="The Broad Institute Genomics Platform"/>
            <consortium name="The Broad Institute Genome Sequencing Center for Infectious Disease"/>
            <person name="Wu L."/>
            <person name="Ma J."/>
        </authorList>
    </citation>
    <scope>NUCLEOTIDE SEQUENCE [LARGE SCALE GENOMIC DNA]</scope>
    <source>
        <strain evidence="9">JCM 30774</strain>
    </source>
</reference>
<keyword evidence="5" id="KW-0804">Transcription</keyword>
<gene>
    <name evidence="8" type="ORF">ACFQ45_00420</name>
</gene>
<dbReference type="PROSITE" id="PS00630">
    <property type="entry name" value="IMP_2"/>
    <property type="match status" value="1"/>
</dbReference>
<keyword evidence="9" id="KW-1185">Reference proteome</keyword>
<evidence type="ECO:0000256" key="3">
    <source>
        <dbReference type="ARBA" id="ARBA00009759"/>
    </source>
</evidence>
<dbReference type="Gene3D" id="3.30.540.10">
    <property type="entry name" value="Fructose-1,6-Bisphosphatase, subunit A, domain 1"/>
    <property type="match status" value="1"/>
</dbReference>
<comment type="catalytic activity">
    <reaction evidence="1 7">
        <text>a myo-inositol phosphate + H2O = myo-inositol + phosphate</text>
        <dbReference type="Rhea" id="RHEA:24056"/>
        <dbReference type="ChEBI" id="CHEBI:15377"/>
        <dbReference type="ChEBI" id="CHEBI:17268"/>
        <dbReference type="ChEBI" id="CHEBI:43474"/>
        <dbReference type="ChEBI" id="CHEBI:84139"/>
        <dbReference type="EC" id="3.1.3.25"/>
    </reaction>
</comment>
<sequence length="276" mass="30122">MSIKFEPDRWLESAKEWALHAGGMMQQGRANAEFKRDYKAGHELVTSVDLAVDDYLCTQIVSTFPGHLILSEESSPDLNVAMASDVPVWVIDPIDGTVNFAQGLPHVAVSIAVFYRGERWVGVVYGPFLNEMYSAVKGKGAWLNDRPISVSGRNVLRNAVVATGFPYQRDTLYELMGYVTAVLANCQDIRRNGSAALDLCAVANGQMDAYYENVKPWDMAAGALIAEEAGATIGAFGAQRAEWPKAINGDSLIVATPELYDAINTLLQESRIELSV</sequence>
<evidence type="ECO:0000256" key="1">
    <source>
        <dbReference type="ARBA" id="ARBA00001033"/>
    </source>
</evidence>
<dbReference type="EC" id="3.1.3.25" evidence="7"/>
<dbReference type="InterPro" id="IPR033942">
    <property type="entry name" value="IMPase"/>
</dbReference>
<keyword evidence="4 7" id="KW-0479">Metal-binding</keyword>
<accession>A0ABW4AXU4</accession>
<evidence type="ECO:0000313" key="9">
    <source>
        <dbReference type="Proteomes" id="UP001597059"/>
    </source>
</evidence>
<comment type="cofactor">
    <cofactor evidence="2 7">
        <name>Mg(2+)</name>
        <dbReference type="ChEBI" id="CHEBI:18420"/>
    </cofactor>
</comment>
<dbReference type="SUPFAM" id="SSF56655">
    <property type="entry name" value="Carbohydrate phosphatase"/>
    <property type="match status" value="1"/>
</dbReference>
<evidence type="ECO:0000256" key="4">
    <source>
        <dbReference type="ARBA" id="ARBA00022723"/>
    </source>
</evidence>
<evidence type="ECO:0000256" key="7">
    <source>
        <dbReference type="RuleBase" id="RU364068"/>
    </source>
</evidence>
<dbReference type="Proteomes" id="UP001597059">
    <property type="component" value="Unassembled WGS sequence"/>
</dbReference>
<name>A0ABW4AXU4_9GAMM</name>
<dbReference type="CDD" id="cd01639">
    <property type="entry name" value="IMPase"/>
    <property type="match status" value="1"/>
</dbReference>